<reference evidence="1" key="1">
    <citation type="journal article" date="2014" name="PLoS ONE">
        <title>Genome Information of Methylobacterium oryzae, a Plant-Probiotic Methylotroph in the Phyllosphere.</title>
        <authorList>
            <person name="Kwak M.J."/>
            <person name="Jeong H."/>
            <person name="Madhaiyan M."/>
            <person name="Lee Y."/>
            <person name="Sa T.M."/>
            <person name="Oh T.K."/>
            <person name="Kim J.F."/>
        </authorList>
    </citation>
    <scope>NUCLEOTIDE SEQUENCE</scope>
    <source>
        <strain evidence="1">CBMB20</strain>
        <plasmid evidence="1">pMOC3</plasmid>
    </source>
</reference>
<evidence type="ECO:0000313" key="1">
    <source>
        <dbReference type="EMBL" id="AGO88423.1"/>
    </source>
</evidence>
<sequence length="39" mass="4597">MSSMPVIRPDLATMRRIVRGAEWRIGRPRFGREWLVSLV</sequence>
<name>A0A088B2I0_9HYPH</name>
<proteinExistence type="predicted"/>
<accession>A0A088B2I0</accession>
<organism evidence="1">
    <name type="scientific">Methylobacterium oryzae CBMB20</name>
    <dbReference type="NCBI Taxonomy" id="693986"/>
    <lineage>
        <taxon>Bacteria</taxon>
        <taxon>Pseudomonadati</taxon>
        <taxon>Pseudomonadota</taxon>
        <taxon>Alphaproteobacteria</taxon>
        <taxon>Hyphomicrobiales</taxon>
        <taxon>Methylobacteriaceae</taxon>
        <taxon>Methylobacterium</taxon>
    </lineage>
</organism>
<keyword evidence="1" id="KW-0614">Plasmid</keyword>
<geneLocation type="plasmid" evidence="1">
    <name>pMOC3</name>
</geneLocation>
<dbReference type="AlphaFoldDB" id="A0A088B2I0"/>
<gene>
    <name evidence="1" type="ORF">MOC_3p0012</name>
</gene>
<protein>
    <submittedName>
        <fullName evidence="1">Protein of unassigned function</fullName>
    </submittedName>
</protein>
<dbReference type="EMBL" id="JX627582">
    <property type="protein sequence ID" value="AGO88423.1"/>
    <property type="molecule type" value="Genomic_DNA"/>
</dbReference>